<protein>
    <submittedName>
        <fullName evidence="1">Unannotated protein</fullName>
    </submittedName>
</protein>
<accession>A0A6J6NAD6</accession>
<evidence type="ECO:0000313" key="1">
    <source>
        <dbReference type="EMBL" id="CAB4683530.1"/>
    </source>
</evidence>
<gene>
    <name evidence="1" type="ORF">UFOPK2373_00401</name>
</gene>
<name>A0A6J6NAD6_9ZZZZ</name>
<sequence length="178" mass="20442">MKKILGMSGSTRNSKQIVGLRLAMSFMVASLSLTMIACTSSNSIQKPILFGADCEKIETRVQQTSEVMKSIYYESTSGEQARSRIRSILKYYRSYEQANKSSITRDQKLFLARLKEDDKFLLDWIDWYMIEPVIGYPTSLQYEALSLMSENKERESKVPCSTLTYKEYTDLPVNQPIP</sequence>
<dbReference type="AlphaFoldDB" id="A0A6J6NAD6"/>
<dbReference type="EMBL" id="CAEZXL010000049">
    <property type="protein sequence ID" value="CAB4683530.1"/>
    <property type="molecule type" value="Genomic_DNA"/>
</dbReference>
<organism evidence="1">
    <name type="scientific">freshwater metagenome</name>
    <dbReference type="NCBI Taxonomy" id="449393"/>
    <lineage>
        <taxon>unclassified sequences</taxon>
        <taxon>metagenomes</taxon>
        <taxon>ecological metagenomes</taxon>
    </lineage>
</organism>
<proteinExistence type="predicted"/>
<reference evidence="1" key="1">
    <citation type="submission" date="2020-05" db="EMBL/GenBank/DDBJ databases">
        <authorList>
            <person name="Chiriac C."/>
            <person name="Salcher M."/>
            <person name="Ghai R."/>
            <person name="Kavagutti S V."/>
        </authorList>
    </citation>
    <scope>NUCLEOTIDE SEQUENCE</scope>
</reference>